<evidence type="ECO:0000256" key="1">
    <source>
        <dbReference type="SAM" id="MobiDB-lite"/>
    </source>
</evidence>
<name>A0ABP1FWV9_9CHLO</name>
<evidence type="ECO:0000313" key="2">
    <source>
        <dbReference type="EMBL" id="CAL5223559.1"/>
    </source>
</evidence>
<gene>
    <name evidence="2" type="primary">g6092</name>
    <name evidence="2" type="ORF">VP750_LOCUS5218</name>
</gene>
<feature type="compositionally biased region" description="Low complexity" evidence="1">
    <location>
        <begin position="259"/>
        <end position="273"/>
    </location>
</feature>
<feature type="compositionally biased region" description="Basic and acidic residues" evidence="1">
    <location>
        <begin position="274"/>
        <end position="284"/>
    </location>
</feature>
<keyword evidence="3" id="KW-1185">Reference proteome</keyword>
<feature type="compositionally biased region" description="Low complexity" evidence="1">
    <location>
        <begin position="233"/>
        <end position="242"/>
    </location>
</feature>
<feature type="region of interest" description="Disordered" evidence="1">
    <location>
        <begin position="98"/>
        <end position="164"/>
    </location>
</feature>
<organism evidence="2 3">
    <name type="scientific">Coccomyxa viridis</name>
    <dbReference type="NCBI Taxonomy" id="1274662"/>
    <lineage>
        <taxon>Eukaryota</taxon>
        <taxon>Viridiplantae</taxon>
        <taxon>Chlorophyta</taxon>
        <taxon>core chlorophytes</taxon>
        <taxon>Trebouxiophyceae</taxon>
        <taxon>Trebouxiophyceae incertae sedis</taxon>
        <taxon>Coccomyxaceae</taxon>
        <taxon>Coccomyxa</taxon>
    </lineage>
</organism>
<dbReference type="EMBL" id="CAXHTA020000009">
    <property type="protein sequence ID" value="CAL5223559.1"/>
    <property type="molecule type" value="Genomic_DNA"/>
</dbReference>
<feature type="region of interest" description="Disordered" evidence="1">
    <location>
        <begin position="356"/>
        <end position="384"/>
    </location>
</feature>
<feature type="region of interest" description="Disordered" evidence="1">
    <location>
        <begin position="592"/>
        <end position="620"/>
    </location>
</feature>
<feature type="region of interest" description="Disordered" evidence="1">
    <location>
        <begin position="556"/>
        <end position="580"/>
    </location>
</feature>
<proteinExistence type="predicted"/>
<feature type="compositionally biased region" description="Low complexity" evidence="1">
    <location>
        <begin position="592"/>
        <end position="618"/>
    </location>
</feature>
<feature type="region of interest" description="Disordered" evidence="1">
    <location>
        <begin position="178"/>
        <end position="326"/>
    </location>
</feature>
<comment type="caution">
    <text evidence="2">The sequence shown here is derived from an EMBL/GenBank/DDBJ whole genome shotgun (WGS) entry which is preliminary data.</text>
</comment>
<protein>
    <submittedName>
        <fullName evidence="2">G6092 protein</fullName>
    </submittedName>
</protein>
<reference evidence="2 3" key="1">
    <citation type="submission" date="2024-06" db="EMBL/GenBank/DDBJ databases">
        <authorList>
            <person name="Kraege A."/>
            <person name="Thomma B."/>
        </authorList>
    </citation>
    <scope>NUCLEOTIDE SEQUENCE [LARGE SCALE GENOMIC DNA]</scope>
</reference>
<feature type="compositionally biased region" description="Low complexity" evidence="1">
    <location>
        <begin position="111"/>
        <end position="136"/>
    </location>
</feature>
<accession>A0ABP1FWV9</accession>
<evidence type="ECO:0000313" key="3">
    <source>
        <dbReference type="Proteomes" id="UP001497392"/>
    </source>
</evidence>
<feature type="compositionally biased region" description="Basic and acidic residues" evidence="1">
    <location>
        <begin position="221"/>
        <end position="232"/>
    </location>
</feature>
<feature type="compositionally biased region" description="Low complexity" evidence="1">
    <location>
        <begin position="178"/>
        <end position="196"/>
    </location>
</feature>
<sequence length="660" mass="68289">MSANIASCAVTGQNLACFVAGRRPSRGTRRSQLACNAAQRRSDEDQTPAQKVAAAGLAAILLASQPQVASAKNEVAVASQDDLLTELLQKNGGKGVKIIRAPKKKEESAKEPTSPYNNAPAPAPASASNKAASSTPQQEPFKLPAADKVTFSGPVRSGVQGEYPKGYEAVKAIGPKAKGAIKSAASSAKDAVQSAAPSNPLQPKQEEQKPSAPKPSFKNPLLERREAEDAAKKAASAVKDAVPGLPKIELPNPFKQSAPEKLPAAPKPAFKNPLAERRDAEAAAKKAASAVKEAVPEPPKIGLPNFFEQKPKLPEAPSTPKPAFKNPLLERRELEAAAKKATSAVKDAAPEAPKISLPNLFEQKPEVPKAPSAPKSAFKNPLLEKRDAEAAAKKAVSAVQDAVPDAPKVELPNLFEQKPKLPNIPAAAKSAFKNPLLEKREAEQAAQKALSAVKDAVPDTPKVELPNLFEQKPKLPDVPAAAKSAFKNPLLEKREAEQAAQKALSAVKDAVPDTPKIRMPNLFEKKSELPLPALPEKPAFENPLLAKRKAEDALKSAASSASKAVQEASSSGNPLGAAAGAAAGAAGAAATAASSATSGVSAPSLPSISLPSLPSLGSRTANDTKEAVGVLGAEVAAALLVSSVVGSITADVPTKKELNR</sequence>
<dbReference type="Proteomes" id="UP001497392">
    <property type="component" value="Unassembled WGS sequence"/>
</dbReference>